<evidence type="ECO:0000313" key="4">
    <source>
        <dbReference type="Proteomes" id="UP000076503"/>
    </source>
</evidence>
<keyword evidence="2" id="KW-1133">Transmembrane helix</keyword>
<evidence type="ECO:0000256" key="1">
    <source>
        <dbReference type="SAM" id="MobiDB-lite"/>
    </source>
</evidence>
<dbReference type="AlphaFoldDB" id="A0A167CHG4"/>
<evidence type="ECO:0000313" key="3">
    <source>
        <dbReference type="EMBL" id="KZN47661.1"/>
    </source>
</evidence>
<keyword evidence="2" id="KW-0472">Membrane</keyword>
<reference evidence="3 4" key="1">
    <citation type="submission" date="2013-07" db="EMBL/GenBank/DDBJ databases">
        <title>Comparative Genomic and Metabolomic Analysis of Twelve Strains of Pseudoalteromonas luteoviolacea.</title>
        <authorList>
            <person name="Vynne N.G."/>
            <person name="Mansson M."/>
            <person name="Gram L."/>
        </authorList>
    </citation>
    <scope>NUCLEOTIDE SEQUENCE [LARGE SCALE GENOMIC DNA]</scope>
    <source>
        <strain evidence="3 4">H33</strain>
    </source>
</reference>
<keyword evidence="2" id="KW-0812">Transmembrane</keyword>
<feature type="compositionally biased region" description="Basic and acidic residues" evidence="1">
    <location>
        <begin position="1"/>
        <end position="14"/>
    </location>
</feature>
<evidence type="ECO:0000256" key="2">
    <source>
        <dbReference type="SAM" id="Phobius"/>
    </source>
</evidence>
<feature type="region of interest" description="Disordered" evidence="1">
    <location>
        <begin position="1"/>
        <end position="23"/>
    </location>
</feature>
<feature type="transmembrane region" description="Helical" evidence="2">
    <location>
        <begin position="35"/>
        <end position="55"/>
    </location>
</feature>
<dbReference type="PATRIC" id="fig|1365251.3.peg.4055"/>
<organism evidence="3 4">
    <name type="scientific">Pseudoalteromonas luteoviolacea H33</name>
    <dbReference type="NCBI Taxonomy" id="1365251"/>
    <lineage>
        <taxon>Bacteria</taxon>
        <taxon>Pseudomonadati</taxon>
        <taxon>Pseudomonadota</taxon>
        <taxon>Gammaproteobacteria</taxon>
        <taxon>Alteromonadales</taxon>
        <taxon>Pseudoalteromonadaceae</taxon>
        <taxon>Pseudoalteromonas</taxon>
    </lineage>
</organism>
<dbReference type="OrthoDB" id="1492993at2"/>
<comment type="caution">
    <text evidence="3">The sequence shown here is derived from an EMBL/GenBank/DDBJ whole genome shotgun (WGS) entry which is preliminary data.</text>
</comment>
<proteinExistence type="predicted"/>
<name>A0A167CHG4_9GAMM</name>
<dbReference type="RefSeq" id="WP_063363306.1">
    <property type="nucleotide sequence ID" value="NZ_AUXZ01000098.1"/>
</dbReference>
<dbReference type="EMBL" id="AUXZ01000098">
    <property type="protein sequence ID" value="KZN47661.1"/>
    <property type="molecule type" value="Genomic_DNA"/>
</dbReference>
<sequence>MSSEHDQKIEEQHQPTEALRPRAPRLKLKLSRSKMNSILALCAILISAASFYATYMQAKAAQEQVTAAERQLYAETWPWLQVSYSDYNIEAERAHMTVKVKNSGTGPALIKSMHFAYQGEQYNTLVELLNDCCSLNAYRDALKEVQSDNGDINYLKQFGWYVTSNPNNSLLADGNDLVLFSMVRSKFNNNLWEKIGEIAHDIEVNTCYCSLLKQCYTVNKASEVKKVANCSNLTQ</sequence>
<accession>A0A167CHG4</accession>
<dbReference type="Proteomes" id="UP000076503">
    <property type="component" value="Unassembled WGS sequence"/>
</dbReference>
<protein>
    <submittedName>
        <fullName evidence="3">Uncharacterized protein</fullName>
    </submittedName>
</protein>
<gene>
    <name evidence="3" type="ORF">N476_22930</name>
</gene>